<evidence type="ECO:0008006" key="5">
    <source>
        <dbReference type="Google" id="ProtNLM"/>
    </source>
</evidence>
<accession>A0A1F5YQU8</accession>
<comment type="similarity">
    <text evidence="1">Belongs to the RelE toxin family.</text>
</comment>
<protein>
    <recommendedName>
        <fullName evidence="5">Addiction module toxin RelE</fullName>
    </recommendedName>
</protein>
<evidence type="ECO:0000256" key="2">
    <source>
        <dbReference type="ARBA" id="ARBA00022649"/>
    </source>
</evidence>
<dbReference type="AlphaFoldDB" id="A0A1F5YQU8"/>
<dbReference type="InterPro" id="IPR007712">
    <property type="entry name" value="RelE/ParE_toxin"/>
</dbReference>
<sequence>MFKYEFTSKSLKQLRKLDRNIQFKIINKLDEICSHEKLSANANIEHLTNFKIGEYRTRIGNYRIIFDLENDTLVILKVGHRKDVYK</sequence>
<organism evidence="3 4">
    <name type="scientific">Candidatus Gottesmanbacteria bacterium RBG_16_37_8</name>
    <dbReference type="NCBI Taxonomy" id="1798371"/>
    <lineage>
        <taxon>Bacteria</taxon>
        <taxon>Candidatus Gottesmaniibacteriota</taxon>
    </lineage>
</organism>
<reference evidence="3 4" key="1">
    <citation type="journal article" date="2016" name="Nat. Commun.">
        <title>Thousands of microbial genomes shed light on interconnected biogeochemical processes in an aquifer system.</title>
        <authorList>
            <person name="Anantharaman K."/>
            <person name="Brown C.T."/>
            <person name="Hug L.A."/>
            <person name="Sharon I."/>
            <person name="Castelle C.J."/>
            <person name="Probst A.J."/>
            <person name="Thomas B.C."/>
            <person name="Singh A."/>
            <person name="Wilkins M.J."/>
            <person name="Karaoz U."/>
            <person name="Brodie E.L."/>
            <person name="Williams K.H."/>
            <person name="Hubbard S.S."/>
            <person name="Banfield J.F."/>
        </authorList>
    </citation>
    <scope>NUCLEOTIDE SEQUENCE [LARGE SCALE GENOMIC DNA]</scope>
</reference>
<name>A0A1F5YQU8_9BACT</name>
<dbReference type="Gene3D" id="3.30.2310.20">
    <property type="entry name" value="RelE-like"/>
    <property type="match status" value="1"/>
</dbReference>
<proteinExistence type="inferred from homology"/>
<dbReference type="PANTHER" id="PTHR35601">
    <property type="entry name" value="TOXIN RELE"/>
    <property type="match status" value="1"/>
</dbReference>
<evidence type="ECO:0000313" key="4">
    <source>
        <dbReference type="Proteomes" id="UP000176665"/>
    </source>
</evidence>
<dbReference type="SUPFAM" id="SSF143011">
    <property type="entry name" value="RelE-like"/>
    <property type="match status" value="1"/>
</dbReference>
<dbReference type="STRING" id="1798371.A2W14_06105"/>
<dbReference type="Pfam" id="PF05016">
    <property type="entry name" value="ParE_toxin"/>
    <property type="match status" value="1"/>
</dbReference>
<evidence type="ECO:0000256" key="1">
    <source>
        <dbReference type="ARBA" id="ARBA00006226"/>
    </source>
</evidence>
<comment type="caution">
    <text evidence="3">The sequence shown here is derived from an EMBL/GenBank/DDBJ whole genome shotgun (WGS) entry which is preliminary data.</text>
</comment>
<keyword evidence="2" id="KW-1277">Toxin-antitoxin system</keyword>
<dbReference type="InterPro" id="IPR035093">
    <property type="entry name" value="RelE/ParE_toxin_dom_sf"/>
</dbReference>
<dbReference type="EMBL" id="MFJA01000063">
    <property type="protein sequence ID" value="OGG02453.1"/>
    <property type="molecule type" value="Genomic_DNA"/>
</dbReference>
<dbReference type="Proteomes" id="UP000176665">
    <property type="component" value="Unassembled WGS sequence"/>
</dbReference>
<gene>
    <name evidence="3" type="ORF">A2W14_06105</name>
</gene>
<evidence type="ECO:0000313" key="3">
    <source>
        <dbReference type="EMBL" id="OGG02453.1"/>
    </source>
</evidence>
<dbReference type="PANTHER" id="PTHR35601:SF1">
    <property type="entry name" value="TOXIN RELE"/>
    <property type="match status" value="1"/>
</dbReference>